<organism evidence="4 5">
    <name type="scientific">Candidatus Phycorickettsia trachydisci</name>
    <dbReference type="NCBI Taxonomy" id="2115978"/>
    <lineage>
        <taxon>Bacteria</taxon>
        <taxon>Pseudomonadati</taxon>
        <taxon>Pseudomonadota</taxon>
        <taxon>Alphaproteobacteria</taxon>
        <taxon>Rickettsiales</taxon>
        <taxon>Rickettsiaceae</taxon>
        <taxon>Candidatus Phycorickettsia</taxon>
    </lineage>
</organism>
<accession>A0A2P1P9T2</accession>
<dbReference type="Gene3D" id="1.25.40.20">
    <property type="entry name" value="Ankyrin repeat-containing domain"/>
    <property type="match status" value="3"/>
</dbReference>
<dbReference type="InterPro" id="IPR002110">
    <property type="entry name" value="Ankyrin_rpt"/>
</dbReference>
<dbReference type="PROSITE" id="PS50297">
    <property type="entry name" value="ANK_REP_REGION"/>
    <property type="match status" value="4"/>
</dbReference>
<proteinExistence type="predicted"/>
<dbReference type="EMBL" id="CP027845">
    <property type="protein sequence ID" value="AVP88027.1"/>
    <property type="molecule type" value="Genomic_DNA"/>
</dbReference>
<keyword evidence="5" id="KW-1185">Reference proteome</keyword>
<dbReference type="InterPro" id="IPR036770">
    <property type="entry name" value="Ankyrin_rpt-contain_sf"/>
</dbReference>
<reference evidence="4 5" key="1">
    <citation type="submission" date="2018-03" db="EMBL/GenBank/DDBJ databases">
        <title>A gene transfer event suggests a long-term partnership between eustigmatophyte algae and a novel lineage of endosymbiotic bacteria.</title>
        <authorList>
            <person name="Yurchenko T."/>
            <person name="Sevcikova T."/>
            <person name="Pribyl P."/>
            <person name="El Karkouri K."/>
            <person name="Klimes V."/>
            <person name="Amaral R."/>
            <person name="Zbrankova V."/>
            <person name="Kim E."/>
            <person name="Raoult D."/>
            <person name="Santos L.M.A."/>
            <person name="Elias M."/>
        </authorList>
    </citation>
    <scope>NUCLEOTIDE SEQUENCE [LARGE SCALE GENOMIC DNA]</scope>
    <source>
        <strain evidence="4">CCALA 838</strain>
    </source>
</reference>
<dbReference type="PRINTS" id="PR01415">
    <property type="entry name" value="ANKYRIN"/>
</dbReference>
<keyword evidence="2 3" id="KW-0040">ANK repeat</keyword>
<dbReference type="RefSeq" id="WP_106874850.1">
    <property type="nucleotide sequence ID" value="NZ_CP027845.1"/>
</dbReference>
<dbReference type="KEGG" id="ptc:phytr_11010"/>
<evidence type="ECO:0000256" key="3">
    <source>
        <dbReference type="PROSITE-ProRule" id="PRU00023"/>
    </source>
</evidence>
<dbReference type="OrthoDB" id="7164678at2"/>
<dbReference type="AlphaFoldDB" id="A0A2P1P9T2"/>
<keyword evidence="1" id="KW-0677">Repeat</keyword>
<sequence length="651" mass="74255">MQEIINAIEARNEELAIRLIRESGFDFGNRLPPLNPGNNPVPTPLHYAAKQGLINVIRCLLDHGADFDAKATWYYPDIPNESGSDSETPSRWAIYYNQLEALKELWKNGLPEFVDTNKSEKAYLLTKAARKGHLEIVKWLIEKGFPIDGVYDDVPISDAFLWDQYNVVEYLLNEGASIDYESDETPVLEAEGFMNFLRELLVHRDEFKFSNKFLVIAIDQFGAEEEIRLLVEQGYDLERVDHEGITLIQAAVLKENIEVIETLLNRAVDINNVDPHGYNVLDYALCSQNEEVINLFHRKGFNILERQIQGNKYGLWAVMQGDSENIVKAIMQGREQAIHTMQEKGLDLNCRTGNLLETPMHYAARQNHADVVQLLIKFGADVNIMDDDQQTPLYIAVTDRHPDIVNFLIDKGKALTSLPKDLLRVALEGQTEFEIAIKLLNSGIYIDIFTFSHMYRDKLVPKICEQAFKYDLSVAVGALMNISTACFKLNINEKIKKGVRETLHKYYLKQGYDKIIKALEKIIKNKNSQAEDSLEKYKEAIKLFVSIVGFEGLADNLVDEVKTKFKQDLKASKNIICDMPFPYIQSKIYPQQPLLNLISSFIPPKKQIVFTEICKDAPIFSKLQNLNHEFQPESRVQKTGEDGCVPVVDDI</sequence>
<dbReference type="SMART" id="SM00248">
    <property type="entry name" value="ANK"/>
    <property type="match status" value="9"/>
</dbReference>
<dbReference type="PROSITE" id="PS50088">
    <property type="entry name" value="ANK_REPEAT"/>
    <property type="match status" value="4"/>
</dbReference>
<evidence type="ECO:0000313" key="5">
    <source>
        <dbReference type="Proteomes" id="UP000241762"/>
    </source>
</evidence>
<feature type="repeat" description="ANK" evidence="3">
    <location>
        <begin position="388"/>
        <end position="420"/>
    </location>
</feature>
<feature type="repeat" description="ANK" evidence="3">
    <location>
        <begin position="355"/>
        <end position="387"/>
    </location>
</feature>
<dbReference type="Proteomes" id="UP000241762">
    <property type="component" value="Chromosome"/>
</dbReference>
<dbReference type="GO" id="GO:0005737">
    <property type="term" value="C:cytoplasm"/>
    <property type="evidence" value="ECO:0007669"/>
    <property type="project" value="TreeGrafter"/>
</dbReference>
<evidence type="ECO:0000256" key="2">
    <source>
        <dbReference type="ARBA" id="ARBA00023043"/>
    </source>
</evidence>
<feature type="repeat" description="ANK" evidence="3">
    <location>
        <begin position="243"/>
        <end position="275"/>
    </location>
</feature>
<dbReference type="PANTHER" id="PTHR24198:SF165">
    <property type="entry name" value="ANKYRIN REPEAT-CONTAINING PROTEIN-RELATED"/>
    <property type="match status" value="1"/>
</dbReference>
<dbReference type="Pfam" id="PF00023">
    <property type="entry name" value="Ank"/>
    <property type="match status" value="1"/>
</dbReference>
<name>A0A2P1P9T2_9RICK</name>
<evidence type="ECO:0000313" key="4">
    <source>
        <dbReference type="EMBL" id="AVP88027.1"/>
    </source>
</evidence>
<evidence type="ECO:0000256" key="1">
    <source>
        <dbReference type="ARBA" id="ARBA00022737"/>
    </source>
</evidence>
<dbReference type="Pfam" id="PF12796">
    <property type="entry name" value="Ank_2"/>
    <property type="match status" value="3"/>
</dbReference>
<gene>
    <name evidence="4" type="ORF">phytr_11010</name>
</gene>
<feature type="repeat" description="ANK" evidence="3">
    <location>
        <begin position="43"/>
        <end position="72"/>
    </location>
</feature>
<dbReference type="SUPFAM" id="SSF48403">
    <property type="entry name" value="Ankyrin repeat"/>
    <property type="match status" value="1"/>
</dbReference>
<protein>
    <submittedName>
        <fullName evidence="4">Uncharacterized protein</fullName>
    </submittedName>
</protein>
<dbReference type="PANTHER" id="PTHR24198">
    <property type="entry name" value="ANKYRIN REPEAT AND PROTEIN KINASE DOMAIN-CONTAINING PROTEIN"/>
    <property type="match status" value="1"/>
</dbReference>